<name>A0A942T5P9_9BACI</name>
<dbReference type="EMBL" id="JAGYPE010000006">
    <property type="protein sequence ID" value="MBS4185576.1"/>
    <property type="molecule type" value="Genomic_DNA"/>
</dbReference>
<dbReference type="EMBL" id="JAGYPE020000002">
    <property type="protein sequence ID" value="MCH6264327.1"/>
    <property type="molecule type" value="Genomic_DNA"/>
</dbReference>
<dbReference type="GO" id="GO:0030170">
    <property type="term" value="F:pyridoxal phosphate binding"/>
    <property type="evidence" value="ECO:0007669"/>
    <property type="project" value="InterPro"/>
</dbReference>
<dbReference type="CDD" id="cd00609">
    <property type="entry name" value="AAT_like"/>
    <property type="match status" value="1"/>
</dbReference>
<keyword evidence="3" id="KW-0663">Pyridoxal phosphate</keyword>
<dbReference type="InterPro" id="IPR004839">
    <property type="entry name" value="Aminotransferase_I/II_large"/>
</dbReference>
<evidence type="ECO:0000313" key="9">
    <source>
        <dbReference type="Proteomes" id="UP000677265"/>
    </source>
</evidence>
<protein>
    <recommendedName>
        <fullName evidence="2">cysteine-S-conjugate beta-lyase</fullName>
        <ecNumber evidence="2">4.4.1.13</ecNumber>
    </recommendedName>
</protein>
<organism evidence="7">
    <name type="scientific">Neobacillus citreus</name>
    <dbReference type="NCBI Taxonomy" id="2833578"/>
    <lineage>
        <taxon>Bacteria</taxon>
        <taxon>Bacillati</taxon>
        <taxon>Bacillota</taxon>
        <taxon>Bacilli</taxon>
        <taxon>Bacillales</taxon>
        <taxon>Bacillaceae</taxon>
        <taxon>Neobacillus</taxon>
    </lineage>
</organism>
<evidence type="ECO:0000259" key="6">
    <source>
        <dbReference type="Pfam" id="PF00155"/>
    </source>
</evidence>
<evidence type="ECO:0000256" key="3">
    <source>
        <dbReference type="ARBA" id="ARBA00022898"/>
    </source>
</evidence>
<dbReference type="RefSeq" id="WP_213145425.1">
    <property type="nucleotide sequence ID" value="NZ_JAGYPE020000002.1"/>
</dbReference>
<dbReference type="GO" id="GO:0047804">
    <property type="term" value="F:cysteine-S-conjugate beta-lyase activity"/>
    <property type="evidence" value="ECO:0007669"/>
    <property type="project" value="UniProtKB-EC"/>
</dbReference>
<dbReference type="InterPro" id="IPR015422">
    <property type="entry name" value="PyrdxlP-dep_Trfase_small"/>
</dbReference>
<evidence type="ECO:0000313" key="8">
    <source>
        <dbReference type="EMBL" id="MCH6264327.1"/>
    </source>
</evidence>
<dbReference type="InterPro" id="IPR015421">
    <property type="entry name" value="PyrdxlP-dep_Trfase_major"/>
</dbReference>
<evidence type="ECO:0000256" key="2">
    <source>
        <dbReference type="ARBA" id="ARBA00012224"/>
    </source>
</evidence>
<comment type="caution">
    <text evidence="7">The sequence shown here is derived from an EMBL/GenBank/DDBJ whole genome shotgun (WGS) entry which is preliminary data.</text>
</comment>
<sequence length="397" mass="45650">MKYNFDIEINRHDTASAKWDEIENLFGEKNLLPMWVADMDFQSPAPVIEAIIKKAEHGIFGYTTRPDSYYRAIIDWMQERYNWSVQKEWICYSPGVVPALNYLVQTFTNPGDKIVIQPPVYYPFTNAIVNNNRQVVYNQLKHENGNYSMDLEDLRNRINENVKMLILCNPHNPSGRVWTKEELTELGKICIENNILIVSDEIHCDLVFKGKTHTVFASISEEFAEHTIVCTAPSKTFNLAGLQTSNIIIPNQKLRDEFNATMNRLSLRHTNTFGIAATESAYRFGGEWLEQVVYYIEKNLNYLSEYMENNIKEIKVIKPEASYLVWLDCRELGLDKEGLQQLMLKHANVAFNQGYTYGPGGEGFIRMNIGCPRSILEEGLKRLEKAVKSHQGTAAKI</sequence>
<proteinExistence type="inferred from homology"/>
<dbReference type="GO" id="GO:0008483">
    <property type="term" value="F:transaminase activity"/>
    <property type="evidence" value="ECO:0007669"/>
    <property type="project" value="UniProtKB-KW"/>
</dbReference>
<evidence type="ECO:0000256" key="1">
    <source>
        <dbReference type="ARBA" id="ARBA00001933"/>
    </source>
</evidence>
<comment type="cofactor">
    <cofactor evidence="1">
        <name>pyridoxal 5'-phosphate</name>
        <dbReference type="ChEBI" id="CHEBI:597326"/>
    </cofactor>
</comment>
<keyword evidence="7" id="KW-0032">Aminotransferase</keyword>
<dbReference type="PANTHER" id="PTHR43525:SF1">
    <property type="entry name" value="PROTEIN MALY"/>
    <property type="match status" value="1"/>
</dbReference>
<keyword evidence="7" id="KW-0808">Transferase</keyword>
<dbReference type="NCBIfam" id="TIGR04350">
    <property type="entry name" value="C_S_lyase_PatB"/>
    <property type="match status" value="1"/>
</dbReference>
<dbReference type="PANTHER" id="PTHR43525">
    <property type="entry name" value="PROTEIN MALY"/>
    <property type="match status" value="1"/>
</dbReference>
<evidence type="ECO:0000256" key="4">
    <source>
        <dbReference type="ARBA" id="ARBA00023239"/>
    </source>
</evidence>
<keyword evidence="4" id="KW-0456">Lyase</keyword>
<accession>A0A942T5P9</accession>
<keyword evidence="9" id="KW-1185">Reference proteome</keyword>
<evidence type="ECO:0000256" key="5">
    <source>
        <dbReference type="ARBA" id="ARBA00037974"/>
    </source>
</evidence>
<dbReference type="AlphaFoldDB" id="A0A942T5P9"/>
<reference evidence="7" key="1">
    <citation type="submission" date="2021-05" db="EMBL/GenBank/DDBJ databases">
        <title>Novel Bacillus species.</title>
        <authorList>
            <person name="Liu G."/>
        </authorList>
    </citation>
    <scope>NUCLEOTIDE SEQUENCE</scope>
    <source>
        <strain evidence="7 9">FJAT-50051</strain>
    </source>
</reference>
<feature type="domain" description="Aminotransferase class I/classII large" evidence="6">
    <location>
        <begin position="38"/>
        <end position="383"/>
    </location>
</feature>
<dbReference type="InterPro" id="IPR051798">
    <property type="entry name" value="Class-II_PLP-Dep_Aminotrans"/>
</dbReference>
<dbReference type="Gene3D" id="3.90.1150.10">
    <property type="entry name" value="Aspartate Aminotransferase, domain 1"/>
    <property type="match status" value="1"/>
</dbReference>
<dbReference type="SUPFAM" id="SSF53383">
    <property type="entry name" value="PLP-dependent transferases"/>
    <property type="match status" value="1"/>
</dbReference>
<evidence type="ECO:0000313" key="7">
    <source>
        <dbReference type="EMBL" id="MBS4185576.1"/>
    </source>
</evidence>
<dbReference type="EC" id="4.4.1.13" evidence="2"/>
<comment type="similarity">
    <text evidence="5">Belongs to the class-II pyridoxal-phosphate-dependent aminotransferase family. MalY/PatB cystathionine beta-lyase subfamily.</text>
</comment>
<dbReference type="Pfam" id="PF00155">
    <property type="entry name" value="Aminotran_1_2"/>
    <property type="match status" value="1"/>
</dbReference>
<dbReference type="Gene3D" id="3.40.640.10">
    <property type="entry name" value="Type I PLP-dependent aspartate aminotransferase-like (Major domain)"/>
    <property type="match status" value="1"/>
</dbReference>
<dbReference type="InterPro" id="IPR015424">
    <property type="entry name" value="PyrdxlP-dep_Trfase"/>
</dbReference>
<dbReference type="InterPro" id="IPR027619">
    <property type="entry name" value="C-S_lyase_PatB-like"/>
</dbReference>
<gene>
    <name evidence="8" type="ORF">KHB02_002130</name>
    <name evidence="7" type="ORF">KHB02_29765</name>
</gene>
<dbReference type="Proteomes" id="UP000677265">
    <property type="component" value="Unassembled WGS sequence"/>
</dbReference>